<feature type="compositionally biased region" description="Low complexity" evidence="1">
    <location>
        <begin position="168"/>
        <end position="178"/>
    </location>
</feature>
<evidence type="ECO:0000256" key="1">
    <source>
        <dbReference type="SAM" id="MobiDB-lite"/>
    </source>
</evidence>
<dbReference type="EMBL" id="MN739656">
    <property type="protein sequence ID" value="QHT18452.1"/>
    <property type="molecule type" value="Genomic_DNA"/>
</dbReference>
<dbReference type="AlphaFoldDB" id="A0A6C0DQ56"/>
<organism evidence="2">
    <name type="scientific">viral metagenome</name>
    <dbReference type="NCBI Taxonomy" id="1070528"/>
    <lineage>
        <taxon>unclassified sequences</taxon>
        <taxon>metagenomes</taxon>
        <taxon>organismal metagenomes</taxon>
    </lineage>
</organism>
<protein>
    <recommendedName>
        <fullName evidence="3">MIF4G domain-containing protein</fullName>
    </recommendedName>
</protein>
<sequence length="422" mass="47262">MATSRNESYATIASLPASVTPVQAPSSDVRDEIHAIFTLLQQCQKTIPEDLLRNIEHIRPELEPFQGSGGFRTGVDKSQAVRSFGGQKEAVGNSWRGGRFSNTSMSPSNSFYNNNDSPKNSPKPGDKDDGFRGSSSKLGTQRHSIGSSMGNSMGRNNSKGSFYANDESTSSGSLSTSTPRTPVGRYQSKFTTEGNLDHKILNTVIGNKLNAFTPLTYNDTRDFIYQIMDSGETEFSKDFVEKVFQKATQEEIYCALFAKLIAEIAHRYPVMYTEMRKYHSQFLEIFDNVQEDSTAEYNVLLRQKQYRMGYGQFLSELACLNTLEKTDLFAMVERCMARIWFLTSEPSKEKVVEEFVDCLVRLTKALKQKSPKFFGEVKQDLGSRILEKANALLSKKAGDRPSLTPKAHFGLLDLTELILPPL</sequence>
<feature type="compositionally biased region" description="Polar residues" evidence="1">
    <location>
        <begin position="133"/>
        <end position="143"/>
    </location>
</feature>
<accession>A0A6C0DQ56</accession>
<proteinExistence type="predicted"/>
<evidence type="ECO:0008006" key="3">
    <source>
        <dbReference type="Google" id="ProtNLM"/>
    </source>
</evidence>
<feature type="compositionally biased region" description="Polar residues" evidence="1">
    <location>
        <begin position="100"/>
        <end position="112"/>
    </location>
</feature>
<feature type="region of interest" description="Disordered" evidence="1">
    <location>
        <begin position="82"/>
        <end position="189"/>
    </location>
</feature>
<dbReference type="SUPFAM" id="SSF48371">
    <property type="entry name" value="ARM repeat"/>
    <property type="match status" value="1"/>
</dbReference>
<dbReference type="InterPro" id="IPR016024">
    <property type="entry name" value="ARM-type_fold"/>
</dbReference>
<dbReference type="Gene3D" id="1.25.40.180">
    <property type="match status" value="1"/>
</dbReference>
<feature type="compositionally biased region" description="Low complexity" evidence="1">
    <location>
        <begin position="144"/>
        <end position="161"/>
    </location>
</feature>
<evidence type="ECO:0000313" key="2">
    <source>
        <dbReference type="EMBL" id="QHT18452.1"/>
    </source>
</evidence>
<reference evidence="2" key="1">
    <citation type="journal article" date="2020" name="Nature">
        <title>Giant virus diversity and host interactions through global metagenomics.</title>
        <authorList>
            <person name="Schulz F."/>
            <person name="Roux S."/>
            <person name="Paez-Espino D."/>
            <person name="Jungbluth S."/>
            <person name="Walsh D.A."/>
            <person name="Denef V.J."/>
            <person name="McMahon K.D."/>
            <person name="Konstantinidis K.T."/>
            <person name="Eloe-Fadrosh E.A."/>
            <person name="Kyrpides N.C."/>
            <person name="Woyke T."/>
        </authorList>
    </citation>
    <scope>NUCLEOTIDE SEQUENCE</scope>
    <source>
        <strain evidence="2">GVMAG-M-3300023174-46</strain>
    </source>
</reference>
<feature type="compositionally biased region" description="Low complexity" evidence="1">
    <location>
        <begin position="113"/>
        <end position="123"/>
    </location>
</feature>
<name>A0A6C0DQ56_9ZZZZ</name>